<protein>
    <submittedName>
        <fullName evidence="8">TolC family protein</fullName>
    </submittedName>
</protein>
<keyword evidence="5" id="KW-0812">Transmembrane</keyword>
<evidence type="ECO:0000256" key="4">
    <source>
        <dbReference type="ARBA" id="ARBA00022452"/>
    </source>
</evidence>
<dbReference type="GO" id="GO:0009279">
    <property type="term" value="C:cell outer membrane"/>
    <property type="evidence" value="ECO:0007669"/>
    <property type="project" value="UniProtKB-SubCell"/>
</dbReference>
<reference evidence="8" key="1">
    <citation type="submission" date="2021-06" db="EMBL/GenBank/DDBJ databases">
        <title>44 bacteria genomes isolated from Dapeng, Shenzhen.</title>
        <authorList>
            <person name="Zheng W."/>
            <person name="Yu S."/>
            <person name="Huang Y."/>
        </authorList>
    </citation>
    <scope>NUCLEOTIDE SEQUENCE</scope>
    <source>
        <strain evidence="8">DP5N28-2</strain>
    </source>
</reference>
<evidence type="ECO:0000256" key="7">
    <source>
        <dbReference type="ARBA" id="ARBA00023237"/>
    </source>
</evidence>
<evidence type="ECO:0000256" key="6">
    <source>
        <dbReference type="ARBA" id="ARBA00023136"/>
    </source>
</evidence>
<evidence type="ECO:0000313" key="9">
    <source>
        <dbReference type="Proteomes" id="UP000753961"/>
    </source>
</evidence>
<keyword evidence="3" id="KW-0813">Transport</keyword>
<dbReference type="GO" id="GO:1990281">
    <property type="term" value="C:efflux pump complex"/>
    <property type="evidence" value="ECO:0007669"/>
    <property type="project" value="TreeGrafter"/>
</dbReference>
<dbReference type="InterPro" id="IPR003423">
    <property type="entry name" value="OMP_efflux"/>
</dbReference>
<dbReference type="PANTHER" id="PTHR30026">
    <property type="entry name" value="OUTER MEMBRANE PROTEIN TOLC"/>
    <property type="match status" value="1"/>
</dbReference>
<comment type="caution">
    <text evidence="8">The sequence shown here is derived from an EMBL/GenBank/DDBJ whole genome shotgun (WGS) entry which is preliminary data.</text>
</comment>
<evidence type="ECO:0000256" key="3">
    <source>
        <dbReference type="ARBA" id="ARBA00022448"/>
    </source>
</evidence>
<keyword evidence="9" id="KW-1185">Reference proteome</keyword>
<dbReference type="PANTHER" id="PTHR30026:SF20">
    <property type="entry name" value="OUTER MEMBRANE PROTEIN TOLC"/>
    <property type="match status" value="1"/>
</dbReference>
<dbReference type="SUPFAM" id="SSF56954">
    <property type="entry name" value="Outer membrane efflux proteins (OEP)"/>
    <property type="match status" value="1"/>
</dbReference>
<dbReference type="Proteomes" id="UP000753961">
    <property type="component" value="Unassembled WGS sequence"/>
</dbReference>
<keyword evidence="6" id="KW-0472">Membrane</keyword>
<organism evidence="8 9">
    <name type="scientific">Membranihabitans marinus</name>
    <dbReference type="NCBI Taxonomy" id="1227546"/>
    <lineage>
        <taxon>Bacteria</taxon>
        <taxon>Pseudomonadati</taxon>
        <taxon>Bacteroidota</taxon>
        <taxon>Saprospiria</taxon>
        <taxon>Saprospirales</taxon>
        <taxon>Saprospiraceae</taxon>
        <taxon>Membranihabitans</taxon>
    </lineage>
</organism>
<comment type="subcellular location">
    <subcellularLocation>
        <location evidence="1">Cell outer membrane</location>
    </subcellularLocation>
</comment>
<keyword evidence="7" id="KW-0998">Cell outer membrane</keyword>
<dbReference type="InterPro" id="IPR051906">
    <property type="entry name" value="TolC-like"/>
</dbReference>
<evidence type="ECO:0000313" key="8">
    <source>
        <dbReference type="EMBL" id="MBY5957450.1"/>
    </source>
</evidence>
<accession>A0A953L894</accession>
<dbReference type="GO" id="GO:0015562">
    <property type="term" value="F:efflux transmembrane transporter activity"/>
    <property type="evidence" value="ECO:0007669"/>
    <property type="project" value="InterPro"/>
</dbReference>
<dbReference type="RefSeq" id="WP_222578972.1">
    <property type="nucleotide sequence ID" value="NZ_JAHVHU010000005.1"/>
</dbReference>
<dbReference type="GO" id="GO:0015288">
    <property type="term" value="F:porin activity"/>
    <property type="evidence" value="ECO:0007669"/>
    <property type="project" value="TreeGrafter"/>
</dbReference>
<proteinExistence type="inferred from homology"/>
<name>A0A953L894_9BACT</name>
<sequence>MKWTGFCFLFVISFISQGFSQTPFTLQQALEYAEANQIAIQKSKLDIEDAEYQIKEILAAAIPKLNGSVEYQRFLQLPTQILPKGSFFEGDPSQGIPPNPEEDLEVQFGVKNSLNAGVSFNALLFDGSVFVGIQASRLARELAASQVGVAERDVRDAVNKAYLAVLIAKRNQEILSKNVTNLEETLFETTEMYKSGFMEELDVKRLDYSLSNLQMELDNVGNLIYAAKNVLKLQMGFPMEDSIQVVETLDDFVDQQVAVSLLSEEYDFRNRPEYKPLVVSKELRQMDIKQLRFGYFPTLSVFANYNQQLQADKLANGKWFPSSIVGASLQVPIFDGRDRAMKINRAKIRLKHHELDIESSKRAFQLEVDNARQDFITNLNIVLNSEKNMILAEDIFEVAQIKFREGVGSSVEMYQAESSFYQAQTKYINALYDFMVSKSNLEKALGKI</sequence>
<dbReference type="EMBL" id="JAHVHU010000005">
    <property type="protein sequence ID" value="MBY5957450.1"/>
    <property type="molecule type" value="Genomic_DNA"/>
</dbReference>
<evidence type="ECO:0000256" key="1">
    <source>
        <dbReference type="ARBA" id="ARBA00004442"/>
    </source>
</evidence>
<evidence type="ECO:0000256" key="2">
    <source>
        <dbReference type="ARBA" id="ARBA00007613"/>
    </source>
</evidence>
<keyword evidence="4" id="KW-1134">Transmembrane beta strand</keyword>
<dbReference type="AlphaFoldDB" id="A0A953L894"/>
<evidence type="ECO:0000256" key="5">
    <source>
        <dbReference type="ARBA" id="ARBA00022692"/>
    </source>
</evidence>
<dbReference type="Gene3D" id="1.20.1600.10">
    <property type="entry name" value="Outer membrane efflux proteins (OEP)"/>
    <property type="match status" value="1"/>
</dbReference>
<gene>
    <name evidence="8" type="ORF">KUV50_04835</name>
</gene>
<dbReference type="Pfam" id="PF02321">
    <property type="entry name" value="OEP"/>
    <property type="match status" value="2"/>
</dbReference>
<comment type="similarity">
    <text evidence="2">Belongs to the outer membrane factor (OMF) (TC 1.B.17) family.</text>
</comment>